<name>A0A1H6VXB4_9PSED</name>
<dbReference type="Pfam" id="PF25954">
    <property type="entry name" value="Beta-barrel_RND_2"/>
    <property type="match status" value="1"/>
</dbReference>
<protein>
    <submittedName>
        <fullName evidence="4">HlyD family secretion protein</fullName>
    </submittedName>
</protein>
<keyword evidence="5" id="KW-1185">Reference proteome</keyword>
<accession>A0A1H6VXB4</accession>
<organism evidence="4 5">
    <name type="scientific">Pseudomonas linyingensis</name>
    <dbReference type="NCBI Taxonomy" id="915471"/>
    <lineage>
        <taxon>Bacteria</taxon>
        <taxon>Pseudomonadati</taxon>
        <taxon>Pseudomonadota</taxon>
        <taxon>Gammaproteobacteria</taxon>
        <taxon>Pseudomonadales</taxon>
        <taxon>Pseudomonadaceae</taxon>
        <taxon>Pseudomonas</taxon>
    </lineage>
</organism>
<dbReference type="AlphaFoldDB" id="A0A1H6VXB4"/>
<feature type="coiled-coil region" evidence="2">
    <location>
        <begin position="93"/>
        <end position="169"/>
    </location>
</feature>
<evidence type="ECO:0000259" key="3">
    <source>
        <dbReference type="Pfam" id="PF25954"/>
    </source>
</evidence>
<dbReference type="Gene3D" id="2.40.30.170">
    <property type="match status" value="1"/>
</dbReference>
<evidence type="ECO:0000313" key="4">
    <source>
        <dbReference type="EMBL" id="SEJ05260.1"/>
    </source>
</evidence>
<comment type="similarity">
    <text evidence="1">Belongs to the membrane fusion protein (MFP) (TC 8.A.1) family.</text>
</comment>
<keyword evidence="2" id="KW-0175">Coiled coil</keyword>
<evidence type="ECO:0000313" key="5">
    <source>
        <dbReference type="Proteomes" id="UP000242930"/>
    </source>
</evidence>
<dbReference type="PANTHER" id="PTHR30469">
    <property type="entry name" value="MULTIDRUG RESISTANCE PROTEIN MDTA"/>
    <property type="match status" value="1"/>
</dbReference>
<dbReference type="Gene3D" id="2.40.420.20">
    <property type="match status" value="1"/>
</dbReference>
<dbReference type="SUPFAM" id="SSF111369">
    <property type="entry name" value="HlyD-like secretion proteins"/>
    <property type="match status" value="1"/>
</dbReference>
<dbReference type="Gene3D" id="2.40.50.100">
    <property type="match status" value="2"/>
</dbReference>
<dbReference type="InterPro" id="IPR058792">
    <property type="entry name" value="Beta-barrel_RND_2"/>
</dbReference>
<dbReference type="InterPro" id="IPR006143">
    <property type="entry name" value="RND_pump_MFP"/>
</dbReference>
<dbReference type="GO" id="GO:0015562">
    <property type="term" value="F:efflux transmembrane transporter activity"/>
    <property type="evidence" value="ECO:0007669"/>
    <property type="project" value="TreeGrafter"/>
</dbReference>
<evidence type="ECO:0000256" key="1">
    <source>
        <dbReference type="ARBA" id="ARBA00009477"/>
    </source>
</evidence>
<dbReference type="PANTHER" id="PTHR30469:SF15">
    <property type="entry name" value="HLYD FAMILY OF SECRETION PROTEINS"/>
    <property type="match status" value="1"/>
</dbReference>
<proteinExistence type="inferred from homology"/>
<sequence length="395" mass="43200">MSPAALRLRPALFLVLLPLMLLAWFAWRHWQGPLLPAYQLELRPLVQRVVASGEVSSQSLARIGSELTGVIKTRRVREGDLVQPGDLLLELHDDEQQARLREAEAALRQLTDSSRPQALAALREAQSNLDQASRERQRREALFARQLLSAEAREQARRAEVSAREARARAELAAAALASDGSEEQVLRQRLEQARATLAKTRIHAQVAGTVQTRNVEPGDLVRPGDTLLEIARAGSREILLPLDEKNLAPVALGQSARIVADAWPGRVLAARVSYIAPAVDTARGTVDVHLDLIEPADFLRQGMTVSVNIDTARRERALVIANDALRRIAGERAEVLRVQDNRVEAVSVRLGLRSTALSEVLDGLSEGDQVLVADAEPGQRVRLALQALPAGVTE</sequence>
<evidence type="ECO:0000256" key="2">
    <source>
        <dbReference type="SAM" id="Coils"/>
    </source>
</evidence>
<dbReference type="Proteomes" id="UP000242930">
    <property type="component" value="Unassembled WGS sequence"/>
</dbReference>
<dbReference type="GO" id="GO:1990281">
    <property type="term" value="C:efflux pump complex"/>
    <property type="evidence" value="ECO:0007669"/>
    <property type="project" value="TreeGrafter"/>
</dbReference>
<dbReference type="STRING" id="915471.SAMN05216201_104126"/>
<gene>
    <name evidence="4" type="ORF">SAMN05216201_104126</name>
</gene>
<feature type="domain" description="CusB-like beta-barrel" evidence="3">
    <location>
        <begin position="245"/>
        <end position="312"/>
    </location>
</feature>
<reference evidence="5" key="1">
    <citation type="submission" date="2016-10" db="EMBL/GenBank/DDBJ databases">
        <authorList>
            <person name="Varghese N."/>
            <person name="Submissions S."/>
        </authorList>
    </citation>
    <scope>NUCLEOTIDE SEQUENCE [LARGE SCALE GENOMIC DNA]</scope>
    <source>
        <strain evidence="5">LMG 25967</strain>
    </source>
</reference>
<dbReference type="NCBIfam" id="TIGR01730">
    <property type="entry name" value="RND_mfp"/>
    <property type="match status" value="1"/>
</dbReference>
<dbReference type="EMBL" id="FNZE01000004">
    <property type="protein sequence ID" value="SEJ05260.1"/>
    <property type="molecule type" value="Genomic_DNA"/>
</dbReference>